<dbReference type="InterPro" id="IPR043580">
    <property type="entry name" value="CUTINASE_1"/>
</dbReference>
<sequence>MCGFAAGGSLSADEKSPRKEPIMKRSAGSKVSTVRRMLGGLGAAVAAATALLGPQASGVAAAAADPSCPDVEVVFARGTFEAPGVGVTGQAFVDALTARLGGESGESVDVYPVNYPASLDFGAAANGIADASNKIQAIANTCPNTKIVLGGYSQGAAVAAYTTTDTIPAGMALPPGITGPMPPEIASHVAAVVLFGKPSNGILNLVDRNAPPITIGALYTPKTLELCAPGDPICSPGGLSRAAHSAYKDNGMADQAAAFAANAITQGSPRAVAPVSPASAHGN</sequence>
<keyword evidence="3 8" id="KW-0719">Serine esterase</keyword>
<dbReference type="Pfam" id="PF01083">
    <property type="entry name" value="Cutinase"/>
    <property type="match status" value="1"/>
</dbReference>
<dbReference type="Gene3D" id="3.40.50.1820">
    <property type="entry name" value="alpha/beta hydrolase"/>
    <property type="match status" value="1"/>
</dbReference>
<keyword evidence="7" id="KW-1015">Disulfide bond</keyword>
<evidence type="ECO:0000256" key="5">
    <source>
        <dbReference type="ARBA" id="ARBA00022729"/>
    </source>
</evidence>
<evidence type="ECO:0000256" key="8">
    <source>
        <dbReference type="RuleBase" id="RU361263"/>
    </source>
</evidence>
<keyword evidence="5" id="KW-0732">Signal</keyword>
<dbReference type="SMART" id="SM01110">
    <property type="entry name" value="Cutinase"/>
    <property type="match status" value="1"/>
</dbReference>
<dbReference type="InterPro" id="IPR029058">
    <property type="entry name" value="AB_hydrolase_fold"/>
</dbReference>
<proteinExistence type="inferred from homology"/>
<comment type="similarity">
    <text evidence="2 8">Belongs to the cutinase family.</text>
</comment>
<evidence type="ECO:0000313" key="11">
    <source>
        <dbReference type="Proteomes" id="UP000465302"/>
    </source>
</evidence>
<evidence type="ECO:0000256" key="6">
    <source>
        <dbReference type="ARBA" id="ARBA00022801"/>
    </source>
</evidence>
<dbReference type="Proteomes" id="UP000465302">
    <property type="component" value="Unassembled WGS sequence"/>
</dbReference>
<gene>
    <name evidence="10" type="primary">cut1</name>
    <name evidence="10" type="ORF">MAGR_50290</name>
</gene>
<evidence type="ECO:0000313" key="10">
    <source>
        <dbReference type="EMBL" id="GFG53588.1"/>
    </source>
</evidence>
<dbReference type="EC" id="3.1.1.-" evidence="8"/>
<protein>
    <recommendedName>
        <fullName evidence="8">Cutinase</fullName>
        <ecNumber evidence="8">3.1.1.-</ecNumber>
    </recommendedName>
</protein>
<comment type="subcellular location">
    <subcellularLocation>
        <location evidence="1 8">Secreted</location>
    </subcellularLocation>
</comment>
<dbReference type="EMBL" id="BLKS01000001">
    <property type="protein sequence ID" value="GFG53588.1"/>
    <property type="molecule type" value="Genomic_DNA"/>
</dbReference>
<dbReference type="GO" id="GO:0052689">
    <property type="term" value="F:carboxylic ester hydrolase activity"/>
    <property type="evidence" value="ECO:0007669"/>
    <property type="project" value="UniProtKB-KW"/>
</dbReference>
<dbReference type="PROSITE" id="PS00155">
    <property type="entry name" value="CUTINASE_1"/>
    <property type="match status" value="1"/>
</dbReference>
<evidence type="ECO:0000256" key="1">
    <source>
        <dbReference type="ARBA" id="ARBA00004613"/>
    </source>
</evidence>
<comment type="caution">
    <text evidence="10">The sequence shown here is derived from an EMBL/GenBank/DDBJ whole genome shotgun (WGS) entry which is preliminary data.</text>
</comment>
<dbReference type="GO" id="GO:0005576">
    <property type="term" value="C:extracellular region"/>
    <property type="evidence" value="ECO:0007669"/>
    <property type="project" value="UniProtKB-SubCell"/>
</dbReference>
<evidence type="ECO:0000256" key="7">
    <source>
        <dbReference type="ARBA" id="ARBA00023157"/>
    </source>
</evidence>
<comment type="function">
    <text evidence="8">Catalyzes the hydrolysis of complex carboxylic polyesters found in the cell wall of plants. Degrades cutin, a macromolecule that forms the structure of the plant cuticle.</text>
</comment>
<dbReference type="InterPro" id="IPR000675">
    <property type="entry name" value="Cutinase/axe"/>
</dbReference>
<dbReference type="PANTHER" id="PTHR33630">
    <property type="entry name" value="CUTINASE RV1984C-RELATED-RELATED"/>
    <property type="match status" value="1"/>
</dbReference>
<dbReference type="SUPFAM" id="SSF53474">
    <property type="entry name" value="alpha/beta-Hydrolases"/>
    <property type="match status" value="1"/>
</dbReference>
<evidence type="ECO:0000256" key="9">
    <source>
        <dbReference type="SAM" id="MobiDB-lite"/>
    </source>
</evidence>
<dbReference type="PANTHER" id="PTHR33630:SF9">
    <property type="entry name" value="CUTINASE 4"/>
    <property type="match status" value="1"/>
</dbReference>
<keyword evidence="6 8" id="KW-0378">Hydrolase</keyword>
<reference evidence="10 11" key="1">
    <citation type="journal article" date="2019" name="Emerg. Microbes Infect.">
        <title>Comprehensive subspecies identification of 175 nontuberculous mycobacteria species based on 7547 genomic profiles.</title>
        <authorList>
            <person name="Matsumoto Y."/>
            <person name="Kinjo T."/>
            <person name="Motooka D."/>
            <person name="Nabeya D."/>
            <person name="Jung N."/>
            <person name="Uechi K."/>
            <person name="Horii T."/>
            <person name="Iida T."/>
            <person name="Fujita J."/>
            <person name="Nakamura S."/>
        </authorList>
    </citation>
    <scope>NUCLEOTIDE SEQUENCE [LARGE SCALE GENOMIC DNA]</scope>
    <source>
        <strain evidence="10 11">JCM 6377</strain>
    </source>
</reference>
<organism evidence="10 11">
    <name type="scientific">Mycolicibacterium agri</name>
    <name type="common">Mycobacterium agri</name>
    <dbReference type="NCBI Taxonomy" id="36811"/>
    <lineage>
        <taxon>Bacteria</taxon>
        <taxon>Bacillati</taxon>
        <taxon>Actinomycetota</taxon>
        <taxon>Actinomycetes</taxon>
        <taxon>Mycobacteriales</taxon>
        <taxon>Mycobacteriaceae</taxon>
        <taxon>Mycolicibacterium</taxon>
    </lineage>
</organism>
<name>A0A7I9W885_MYCAG</name>
<evidence type="ECO:0000256" key="2">
    <source>
        <dbReference type="ARBA" id="ARBA00007534"/>
    </source>
</evidence>
<feature type="region of interest" description="Disordered" evidence="9">
    <location>
        <begin position="1"/>
        <end position="28"/>
    </location>
</feature>
<evidence type="ECO:0000256" key="3">
    <source>
        <dbReference type="ARBA" id="ARBA00022487"/>
    </source>
</evidence>
<feature type="compositionally biased region" description="Basic and acidic residues" evidence="9">
    <location>
        <begin position="12"/>
        <end position="23"/>
    </location>
</feature>
<dbReference type="AlphaFoldDB" id="A0A7I9W885"/>
<evidence type="ECO:0000256" key="4">
    <source>
        <dbReference type="ARBA" id="ARBA00022525"/>
    </source>
</evidence>
<keyword evidence="4 8" id="KW-0964">Secreted</keyword>
<accession>A0A7I9W885</accession>